<dbReference type="InterPro" id="IPR051537">
    <property type="entry name" value="DNA_Adenine_Mtase"/>
</dbReference>
<evidence type="ECO:0000256" key="1">
    <source>
        <dbReference type="ARBA" id="ARBA00006594"/>
    </source>
</evidence>
<evidence type="ECO:0000256" key="7">
    <source>
        <dbReference type="ARBA" id="ARBA00047942"/>
    </source>
</evidence>
<evidence type="ECO:0000313" key="9">
    <source>
        <dbReference type="EMBL" id="QKZ07586.1"/>
    </source>
</evidence>
<feature type="domain" description="DNA methylase adenine-specific" evidence="8">
    <location>
        <begin position="3"/>
        <end position="114"/>
    </location>
</feature>
<dbReference type="GO" id="GO:0008170">
    <property type="term" value="F:N-methyltransferase activity"/>
    <property type="evidence" value="ECO:0007669"/>
    <property type="project" value="InterPro"/>
</dbReference>
<protein>
    <recommendedName>
        <fullName evidence="2">site-specific DNA-methyltransferase (adenine-specific)</fullName>
        <ecNumber evidence="2">2.1.1.72</ecNumber>
    </recommendedName>
</protein>
<evidence type="ECO:0000256" key="2">
    <source>
        <dbReference type="ARBA" id="ARBA00011900"/>
    </source>
</evidence>
<sequence>MQRGGEKEIRKRMLLENNVDAVISIPPMSFYGTATPANILIMRKSSVFRDVLFIDGSSFFSRSRRLNRLGEDAIDKILSLYVGRKTVDGLACCVPLKELEGGDWNLTVSRYVVPPVTEGVESVASLLKRQDKLHFELSVLQQEMRVLLNKDNVG</sequence>
<dbReference type="Proteomes" id="UP000509568">
    <property type="component" value="Chromosome"/>
</dbReference>
<dbReference type="Pfam" id="PF02384">
    <property type="entry name" value="N6_Mtase"/>
    <property type="match status" value="1"/>
</dbReference>
<comment type="similarity">
    <text evidence="1">Belongs to the N(4)/N(6)-methyltransferase family.</text>
</comment>
<reference evidence="9 10" key="1">
    <citation type="submission" date="2020-06" db="EMBL/GenBank/DDBJ databases">
        <title>Pseudomonas eucalypticola sp. nov., an endophyte of Eucalyptus dunnii leaves with biocontrol ability of eucalyptus leaf blight.</title>
        <authorList>
            <person name="Liu Y."/>
            <person name="Song Z."/>
            <person name="Zeng H."/>
            <person name="Lu M."/>
            <person name="Wang X."/>
            <person name="Lian X."/>
            <person name="Zhang Q."/>
        </authorList>
    </citation>
    <scope>NUCLEOTIDE SEQUENCE [LARGE SCALE GENOMIC DNA]</scope>
    <source>
        <strain evidence="9 10">NP-1</strain>
    </source>
</reference>
<dbReference type="EC" id="2.1.1.72" evidence="2"/>
<dbReference type="InterPro" id="IPR003356">
    <property type="entry name" value="DNA_methylase_A-5"/>
</dbReference>
<dbReference type="GO" id="GO:0003677">
    <property type="term" value="F:DNA binding"/>
    <property type="evidence" value="ECO:0007669"/>
    <property type="project" value="InterPro"/>
</dbReference>
<keyword evidence="6" id="KW-0680">Restriction system</keyword>
<dbReference type="GO" id="GO:0032259">
    <property type="term" value="P:methylation"/>
    <property type="evidence" value="ECO:0007669"/>
    <property type="project" value="UniProtKB-KW"/>
</dbReference>
<name>A0A7D5HKF7_9PSED</name>
<dbReference type="SUPFAM" id="SSF53335">
    <property type="entry name" value="S-adenosyl-L-methionine-dependent methyltransferases"/>
    <property type="match status" value="1"/>
</dbReference>
<dbReference type="InterPro" id="IPR029063">
    <property type="entry name" value="SAM-dependent_MTases_sf"/>
</dbReference>
<accession>A0A7D5HKF7</accession>
<dbReference type="GO" id="GO:0009307">
    <property type="term" value="P:DNA restriction-modification system"/>
    <property type="evidence" value="ECO:0007669"/>
    <property type="project" value="UniProtKB-KW"/>
</dbReference>
<proteinExistence type="inferred from homology"/>
<keyword evidence="3 9" id="KW-0489">Methyltransferase</keyword>
<organism evidence="9 10">
    <name type="scientific">Pseudomonas eucalypticola</name>
    <dbReference type="NCBI Taxonomy" id="2599595"/>
    <lineage>
        <taxon>Bacteria</taxon>
        <taxon>Pseudomonadati</taxon>
        <taxon>Pseudomonadota</taxon>
        <taxon>Gammaproteobacteria</taxon>
        <taxon>Pseudomonadales</taxon>
        <taxon>Pseudomonadaceae</taxon>
        <taxon>Pseudomonas</taxon>
    </lineage>
</organism>
<dbReference type="PANTHER" id="PTHR42933">
    <property type="entry name" value="SLR6095 PROTEIN"/>
    <property type="match status" value="1"/>
</dbReference>
<gene>
    <name evidence="9" type="ORF">HWQ56_03645</name>
</gene>
<evidence type="ECO:0000256" key="6">
    <source>
        <dbReference type="ARBA" id="ARBA00022747"/>
    </source>
</evidence>
<dbReference type="KEGG" id="pez:HWQ56_03645"/>
<evidence type="ECO:0000256" key="4">
    <source>
        <dbReference type="ARBA" id="ARBA00022679"/>
    </source>
</evidence>
<keyword evidence="4" id="KW-0808">Transferase</keyword>
<comment type="catalytic activity">
    <reaction evidence="7">
        <text>a 2'-deoxyadenosine in DNA + S-adenosyl-L-methionine = an N(6)-methyl-2'-deoxyadenosine in DNA + S-adenosyl-L-homocysteine + H(+)</text>
        <dbReference type="Rhea" id="RHEA:15197"/>
        <dbReference type="Rhea" id="RHEA-COMP:12418"/>
        <dbReference type="Rhea" id="RHEA-COMP:12419"/>
        <dbReference type="ChEBI" id="CHEBI:15378"/>
        <dbReference type="ChEBI" id="CHEBI:57856"/>
        <dbReference type="ChEBI" id="CHEBI:59789"/>
        <dbReference type="ChEBI" id="CHEBI:90615"/>
        <dbReference type="ChEBI" id="CHEBI:90616"/>
        <dbReference type="EC" id="2.1.1.72"/>
    </reaction>
</comment>
<dbReference type="Gene3D" id="3.40.50.150">
    <property type="entry name" value="Vaccinia Virus protein VP39"/>
    <property type="match status" value="1"/>
</dbReference>
<dbReference type="EMBL" id="CP056030">
    <property type="protein sequence ID" value="QKZ07586.1"/>
    <property type="molecule type" value="Genomic_DNA"/>
</dbReference>
<keyword evidence="10" id="KW-1185">Reference proteome</keyword>
<keyword evidence="5" id="KW-0949">S-adenosyl-L-methionine</keyword>
<dbReference type="AlphaFoldDB" id="A0A7D5HKF7"/>
<dbReference type="PANTHER" id="PTHR42933:SF3">
    <property type="entry name" value="TYPE I RESTRICTION ENZYME MJAVIII METHYLASE SUBUNIT"/>
    <property type="match status" value="1"/>
</dbReference>
<dbReference type="GO" id="GO:0009007">
    <property type="term" value="F:site-specific DNA-methyltransferase (adenine-specific) activity"/>
    <property type="evidence" value="ECO:0007669"/>
    <property type="project" value="UniProtKB-EC"/>
</dbReference>
<evidence type="ECO:0000256" key="3">
    <source>
        <dbReference type="ARBA" id="ARBA00022603"/>
    </source>
</evidence>
<evidence type="ECO:0000313" key="10">
    <source>
        <dbReference type="Proteomes" id="UP000509568"/>
    </source>
</evidence>
<evidence type="ECO:0000256" key="5">
    <source>
        <dbReference type="ARBA" id="ARBA00022691"/>
    </source>
</evidence>
<evidence type="ECO:0000259" key="8">
    <source>
        <dbReference type="Pfam" id="PF02384"/>
    </source>
</evidence>